<evidence type="ECO:0000256" key="1">
    <source>
        <dbReference type="SAM" id="SignalP"/>
    </source>
</evidence>
<dbReference type="EMBL" id="ABVL01000044">
    <property type="protein sequence ID" value="EDY15969.1"/>
    <property type="molecule type" value="Genomic_DNA"/>
</dbReference>
<feature type="chain" id="PRO_5002800693" evidence="1">
    <location>
        <begin position="23"/>
        <end position="307"/>
    </location>
</feature>
<dbReference type="InParanoid" id="B4DC47"/>
<organism evidence="2 3">
    <name type="scientific">Chthoniobacter flavus Ellin428</name>
    <dbReference type="NCBI Taxonomy" id="497964"/>
    <lineage>
        <taxon>Bacteria</taxon>
        <taxon>Pseudomonadati</taxon>
        <taxon>Verrucomicrobiota</taxon>
        <taxon>Spartobacteria</taxon>
        <taxon>Chthoniobacterales</taxon>
        <taxon>Chthoniobacteraceae</taxon>
        <taxon>Chthoniobacter</taxon>
    </lineage>
</organism>
<evidence type="ECO:0000313" key="2">
    <source>
        <dbReference type="EMBL" id="EDY15969.1"/>
    </source>
</evidence>
<dbReference type="InterPro" id="IPR011652">
    <property type="entry name" value="MORN_2"/>
</dbReference>
<evidence type="ECO:0000313" key="3">
    <source>
        <dbReference type="Proteomes" id="UP000005824"/>
    </source>
</evidence>
<proteinExistence type="predicted"/>
<dbReference type="Gene3D" id="3.90.930.1">
    <property type="match status" value="1"/>
</dbReference>
<protein>
    <submittedName>
        <fullName evidence="2">MORN variant repeat protein</fullName>
    </submittedName>
</protein>
<gene>
    <name evidence="2" type="ORF">CfE428DRAFT_6488</name>
</gene>
<feature type="signal peptide" evidence="1">
    <location>
        <begin position="1"/>
        <end position="22"/>
    </location>
</feature>
<reference evidence="2 3" key="1">
    <citation type="journal article" date="2011" name="J. Bacteriol.">
        <title>Genome sequence of Chthoniobacter flavus Ellin428, an aerobic heterotrophic soil bacterium.</title>
        <authorList>
            <person name="Kant R."/>
            <person name="van Passel M.W."/>
            <person name="Palva A."/>
            <person name="Lucas S."/>
            <person name="Lapidus A."/>
            <person name="Glavina Del Rio T."/>
            <person name="Dalin E."/>
            <person name="Tice H."/>
            <person name="Bruce D."/>
            <person name="Goodwin L."/>
            <person name="Pitluck S."/>
            <person name="Larimer F.W."/>
            <person name="Land M.L."/>
            <person name="Hauser L."/>
            <person name="Sangwan P."/>
            <person name="de Vos W.M."/>
            <person name="Janssen P.H."/>
            <person name="Smidt H."/>
        </authorList>
    </citation>
    <scope>NUCLEOTIDE SEQUENCE [LARGE SCALE GENOMIC DNA]</scope>
    <source>
        <strain evidence="2 3">Ellin428</strain>
    </source>
</reference>
<dbReference type="STRING" id="497964.CfE428DRAFT_6488"/>
<dbReference type="Pfam" id="PF07661">
    <property type="entry name" value="MORN_2"/>
    <property type="match status" value="2"/>
</dbReference>
<accession>B4DC47</accession>
<dbReference type="AlphaFoldDB" id="B4DC47"/>
<keyword evidence="1" id="KW-0732">Signal</keyword>
<dbReference type="Proteomes" id="UP000005824">
    <property type="component" value="Unassembled WGS sequence"/>
</dbReference>
<comment type="caution">
    <text evidence="2">The sequence shown here is derived from an EMBL/GenBank/DDBJ whole genome shotgun (WGS) entry which is preliminary data.</text>
</comment>
<dbReference type="SUPFAM" id="SSF82185">
    <property type="entry name" value="Histone H3 K4-specific methyltransferase SET7/9 N-terminal domain"/>
    <property type="match status" value="1"/>
</dbReference>
<keyword evidence="3" id="KW-1185">Reference proteome</keyword>
<dbReference type="eggNOG" id="COG2849">
    <property type="taxonomic scope" value="Bacteria"/>
</dbReference>
<name>B4DC47_9BACT</name>
<sequence length="307" mass="34831">MSVLRWPVILLCALLSGVAARAQETSYLDYSIPANARKVGPDFLPPNLTEAVYLLPGTKVDPFTRYIEPELVGRERFDNGVLVSREMFLNEKKHGVQREWYPNGQLKSEEPYRNGVMHGVFKTWSEKGALTGQATFVEGTGKLQVYDEDGVLIEETNYKGSRENGLFFSRLHNPRIPDHRMTFMWVKDGVREGWAYDFYEDGTLSSMNFAMGSSGNVYGPNIDFDKNGAIASVKWYGGELEIPEAVYAKAAALRPEMPPYYHDPDKYKEEFVTPEVRALVKDYQEMPRVKIPLEFGPDGKPILARQP</sequence>